<feature type="region of interest" description="Disordered" evidence="1">
    <location>
        <begin position="699"/>
        <end position="724"/>
    </location>
</feature>
<keyword evidence="2" id="KW-1133">Transmembrane helix</keyword>
<dbReference type="Pfam" id="PF00069">
    <property type="entry name" value="Pkinase"/>
    <property type="match status" value="1"/>
</dbReference>
<evidence type="ECO:0000313" key="4">
    <source>
        <dbReference type="EMBL" id="GMI38643.1"/>
    </source>
</evidence>
<dbReference type="PANTHER" id="PTHR44329">
    <property type="entry name" value="SERINE/THREONINE-PROTEIN KINASE TNNI3K-RELATED"/>
    <property type="match status" value="1"/>
</dbReference>
<keyword evidence="2" id="KW-0812">Transmembrane</keyword>
<dbReference type="InterPro" id="IPR008271">
    <property type="entry name" value="Ser/Thr_kinase_AS"/>
</dbReference>
<protein>
    <recommendedName>
        <fullName evidence="3">Protein kinase domain-containing protein</fullName>
    </recommendedName>
</protein>
<evidence type="ECO:0000256" key="1">
    <source>
        <dbReference type="SAM" id="MobiDB-lite"/>
    </source>
</evidence>
<evidence type="ECO:0000259" key="3">
    <source>
        <dbReference type="PROSITE" id="PS50011"/>
    </source>
</evidence>
<feature type="compositionally biased region" description="Polar residues" evidence="1">
    <location>
        <begin position="799"/>
        <end position="809"/>
    </location>
</feature>
<dbReference type="PROSITE" id="PS50011">
    <property type="entry name" value="PROTEIN_KINASE_DOM"/>
    <property type="match status" value="1"/>
</dbReference>
<dbReference type="InterPro" id="IPR000719">
    <property type="entry name" value="Prot_kinase_dom"/>
</dbReference>
<dbReference type="PANTHER" id="PTHR44329:SF289">
    <property type="entry name" value="SERINE_THREONINE-PROTEIN KINASE VIK"/>
    <property type="match status" value="1"/>
</dbReference>
<feature type="transmembrane region" description="Helical" evidence="2">
    <location>
        <begin position="141"/>
        <end position="159"/>
    </location>
</feature>
<name>A0ABQ6N3G6_9STRA</name>
<accession>A0ABQ6N3G6</accession>
<dbReference type="InterPro" id="IPR051681">
    <property type="entry name" value="Ser/Thr_Kinases-Pseudokinases"/>
</dbReference>
<feature type="region of interest" description="Disordered" evidence="1">
    <location>
        <begin position="762"/>
        <end position="855"/>
    </location>
</feature>
<reference evidence="4 5" key="1">
    <citation type="journal article" date="2023" name="Commun. Biol.">
        <title>Genome analysis of Parmales, the sister group of diatoms, reveals the evolutionary specialization of diatoms from phago-mixotrophs to photoautotrophs.</title>
        <authorList>
            <person name="Ban H."/>
            <person name="Sato S."/>
            <person name="Yoshikawa S."/>
            <person name="Yamada K."/>
            <person name="Nakamura Y."/>
            <person name="Ichinomiya M."/>
            <person name="Sato N."/>
            <person name="Blanc-Mathieu R."/>
            <person name="Endo H."/>
            <person name="Kuwata A."/>
            <person name="Ogata H."/>
        </authorList>
    </citation>
    <scope>NUCLEOTIDE SEQUENCE [LARGE SCALE GENOMIC DNA]</scope>
</reference>
<dbReference type="EMBL" id="BRYB01002044">
    <property type="protein sequence ID" value="GMI38643.1"/>
    <property type="molecule type" value="Genomic_DNA"/>
</dbReference>
<evidence type="ECO:0000313" key="5">
    <source>
        <dbReference type="Proteomes" id="UP001165060"/>
    </source>
</evidence>
<feature type="transmembrane region" description="Helical" evidence="2">
    <location>
        <begin position="218"/>
        <end position="241"/>
    </location>
</feature>
<feature type="domain" description="Protein kinase" evidence="3">
    <location>
        <begin position="259"/>
        <end position="561"/>
    </location>
</feature>
<dbReference type="Gene3D" id="1.10.510.10">
    <property type="entry name" value="Transferase(Phosphotransferase) domain 1"/>
    <property type="match status" value="1"/>
</dbReference>
<gene>
    <name evidence="4" type="ORF">TeGR_g5771</name>
</gene>
<dbReference type="SMART" id="SM00220">
    <property type="entry name" value="S_TKc"/>
    <property type="match status" value="1"/>
</dbReference>
<feature type="region of interest" description="Disordered" evidence="1">
    <location>
        <begin position="1"/>
        <end position="49"/>
    </location>
</feature>
<keyword evidence="2" id="KW-0472">Membrane</keyword>
<sequence>MRGRTSLDDPTYRLDADEGGDGGEKVEEGSDTDSGRTRRSRRESNTAEFQDTMRKFQKNRKNSMWDTVRNFSVMEDVVDMHRVTLSFMDENTEAKYQSYAAGQVNHTMQVGTQTFLLFLLAVQCVYLATGATVESGLPRTLSIWYFIAALLLASALTSARSQLDGAPGRVVDFLREEEGGGQTLSSDRIMAIFNEALGEGDCATGDFETMSEVGRLTAWWMFASVSSFMLVTGVVILDAITMASFKRALVTSAFVVLGTCAVFRLNSGPATVFVLTNLVVHCWTVRYTEQRNRHEFVRARKEMERIEIEVNSENMQRFFQEILLHSSLHHPHLVEMIGASWEPPNLCLVLAYCEGGDLKGLLENAFDKLKWQSHKLRMMREIAQAMAYLHTRHPPVMHRDLKTANVLVDLGMKMKISDFGESKAYSEKDHDMTMVGTNFYIAPEVFRGDNHYDMKADVFGVGMIMLAMTVKNGSLRNFFVDNMGMKVKINANHASVKFNEGYRPDLLGHNGRITGKLDLSEDEKLREPLAKFIGTLISPDCNERPNMNEVVKSMDNLERWICIRPPEWATTLDDRIKLGVVVFHPERGRGSIVSFDGFERVHVLYEIGSDLYRRYSEEGWIAKMSIGEEVTNENVLGVSSKSSSNAGRRPSAGGFKRRPSGNKVGAEPPPNSGDPKRKGSGGYSYAKDAQSMGIMSWQSSNSMKEVEEPPTPSGRASGNTGLQPDKFMQRMNEAREAQSNGDKGSVELSPAEIRQRRLSTIKSFDHAENSSGGTGRVDTGAAEESFTEDKDREKRGSMGDSTIMENSPSVVGGEKPREYRGSTGIMGMDRKKGTVPGSVGIGIGGDGMVPPGGRQKRRRSSLMALAADPNFDPTAAVSGVLSTSVAMSSMQTDAAKAAALYASGTVAGVGAGSGAGAAGAGTGAALGKLVES</sequence>
<comment type="caution">
    <text evidence="4">The sequence shown here is derived from an EMBL/GenBank/DDBJ whole genome shotgun (WGS) entry which is preliminary data.</text>
</comment>
<feature type="compositionally biased region" description="Basic and acidic residues" evidence="1">
    <location>
        <begin position="787"/>
        <end position="797"/>
    </location>
</feature>
<feature type="compositionally biased region" description="Basic and acidic residues" evidence="1">
    <location>
        <begin position="1"/>
        <end position="36"/>
    </location>
</feature>
<proteinExistence type="predicted"/>
<feature type="region of interest" description="Disordered" evidence="1">
    <location>
        <begin position="637"/>
        <end position="686"/>
    </location>
</feature>
<feature type="compositionally biased region" description="Polar residues" evidence="1">
    <location>
        <begin position="637"/>
        <end position="646"/>
    </location>
</feature>
<dbReference type="PROSITE" id="PS00108">
    <property type="entry name" value="PROTEIN_KINASE_ST"/>
    <property type="match status" value="1"/>
</dbReference>
<keyword evidence="5" id="KW-1185">Reference proteome</keyword>
<dbReference type="SUPFAM" id="SSF56112">
    <property type="entry name" value="Protein kinase-like (PK-like)"/>
    <property type="match status" value="1"/>
</dbReference>
<evidence type="ECO:0000256" key="2">
    <source>
        <dbReference type="SAM" id="Phobius"/>
    </source>
</evidence>
<dbReference type="InterPro" id="IPR011009">
    <property type="entry name" value="Kinase-like_dom_sf"/>
</dbReference>
<feature type="transmembrane region" description="Helical" evidence="2">
    <location>
        <begin position="110"/>
        <end position="129"/>
    </location>
</feature>
<organism evidence="4 5">
    <name type="scientific">Tetraparma gracilis</name>
    <dbReference type="NCBI Taxonomy" id="2962635"/>
    <lineage>
        <taxon>Eukaryota</taxon>
        <taxon>Sar</taxon>
        <taxon>Stramenopiles</taxon>
        <taxon>Ochrophyta</taxon>
        <taxon>Bolidophyceae</taxon>
        <taxon>Parmales</taxon>
        <taxon>Triparmaceae</taxon>
        <taxon>Tetraparma</taxon>
    </lineage>
</organism>
<dbReference type="Proteomes" id="UP001165060">
    <property type="component" value="Unassembled WGS sequence"/>
</dbReference>